<accession>A0A6M3XGF0</accession>
<protein>
    <submittedName>
        <fullName evidence="1">Uncharacterized protein</fullName>
    </submittedName>
</protein>
<sequence>MKKKIIIELDINDLDESIKEEQIKSIAIVYYNIGEDDIWQEEVPFKILKWYNDIELLKE</sequence>
<gene>
    <name evidence="1" type="ORF">TM448B00884_0041</name>
</gene>
<name>A0A6M3XGF0_9ZZZZ</name>
<dbReference type="EMBL" id="MT144668">
    <property type="protein sequence ID" value="QJH96990.1"/>
    <property type="molecule type" value="Genomic_DNA"/>
</dbReference>
<evidence type="ECO:0000313" key="1">
    <source>
        <dbReference type="EMBL" id="QJH96990.1"/>
    </source>
</evidence>
<dbReference type="AlphaFoldDB" id="A0A6M3XGF0"/>
<proteinExistence type="predicted"/>
<organism evidence="1">
    <name type="scientific">viral metagenome</name>
    <dbReference type="NCBI Taxonomy" id="1070528"/>
    <lineage>
        <taxon>unclassified sequences</taxon>
        <taxon>metagenomes</taxon>
        <taxon>organismal metagenomes</taxon>
    </lineage>
</organism>
<reference evidence="1" key="1">
    <citation type="submission" date="2020-03" db="EMBL/GenBank/DDBJ databases">
        <title>The deep terrestrial virosphere.</title>
        <authorList>
            <person name="Holmfeldt K."/>
            <person name="Nilsson E."/>
            <person name="Simone D."/>
            <person name="Lopez-Fernandez M."/>
            <person name="Wu X."/>
            <person name="de Brujin I."/>
            <person name="Lundin D."/>
            <person name="Andersson A."/>
            <person name="Bertilsson S."/>
            <person name="Dopson M."/>
        </authorList>
    </citation>
    <scope>NUCLEOTIDE SEQUENCE</scope>
    <source>
        <strain evidence="1">TM448B00884</strain>
    </source>
</reference>